<reference evidence="3 4" key="1">
    <citation type="submission" date="2020-06" db="EMBL/GenBank/DDBJ databases">
        <title>Sulfitobacter algicola sp. nov., isolated from green algae.</title>
        <authorList>
            <person name="Wang C."/>
        </authorList>
    </citation>
    <scope>NUCLEOTIDE SEQUENCE [LARGE SCALE GENOMIC DNA]</scope>
    <source>
        <strain evidence="3 4">1151</strain>
    </source>
</reference>
<name>A0ABX2IK27_9RHOB</name>
<accession>A0ABX2IK27</accession>
<dbReference type="Proteomes" id="UP000777935">
    <property type="component" value="Unassembled WGS sequence"/>
</dbReference>
<dbReference type="RefSeq" id="WP_174134363.1">
    <property type="nucleotide sequence ID" value="NZ_JABUFE010000001.1"/>
</dbReference>
<organism evidence="3 4">
    <name type="scientific">Parasulfitobacter algicola</name>
    <dbReference type="NCBI Taxonomy" id="2614809"/>
    <lineage>
        <taxon>Bacteria</taxon>
        <taxon>Pseudomonadati</taxon>
        <taxon>Pseudomonadota</taxon>
        <taxon>Alphaproteobacteria</taxon>
        <taxon>Rhodobacterales</taxon>
        <taxon>Roseobacteraceae</taxon>
        <taxon>Parasulfitobacter</taxon>
    </lineage>
</organism>
<keyword evidence="1" id="KW-0812">Transmembrane</keyword>
<evidence type="ECO:0000256" key="2">
    <source>
        <dbReference type="SAM" id="SignalP"/>
    </source>
</evidence>
<protein>
    <submittedName>
        <fullName evidence="3">Uncharacterized protein</fullName>
    </submittedName>
</protein>
<keyword evidence="1" id="KW-0472">Membrane</keyword>
<feature type="chain" id="PRO_5046796976" evidence="2">
    <location>
        <begin position="23"/>
        <end position="82"/>
    </location>
</feature>
<feature type="signal peptide" evidence="2">
    <location>
        <begin position="1"/>
        <end position="22"/>
    </location>
</feature>
<keyword evidence="4" id="KW-1185">Reference proteome</keyword>
<gene>
    <name evidence="3" type="ORF">HRQ87_00305</name>
</gene>
<proteinExistence type="predicted"/>
<evidence type="ECO:0000256" key="1">
    <source>
        <dbReference type="SAM" id="Phobius"/>
    </source>
</evidence>
<evidence type="ECO:0000313" key="3">
    <source>
        <dbReference type="EMBL" id="NSX53237.1"/>
    </source>
</evidence>
<feature type="transmembrane region" description="Helical" evidence="1">
    <location>
        <begin position="46"/>
        <end position="72"/>
    </location>
</feature>
<evidence type="ECO:0000313" key="4">
    <source>
        <dbReference type="Proteomes" id="UP000777935"/>
    </source>
</evidence>
<comment type="caution">
    <text evidence="3">The sequence shown here is derived from an EMBL/GenBank/DDBJ whole genome shotgun (WGS) entry which is preliminary data.</text>
</comment>
<keyword evidence="1" id="KW-1133">Transmembrane helix</keyword>
<sequence length="82" mass="7695">MKNLTALATITAIVLSSTSAFAGSVGGANVEGEPVVVSENQGEPQGSLGLGGLGTAGVVLAGVALLAIAAAASDDGDSSSDH</sequence>
<keyword evidence="2" id="KW-0732">Signal</keyword>
<dbReference type="EMBL" id="JABUFE010000001">
    <property type="protein sequence ID" value="NSX53237.1"/>
    <property type="molecule type" value="Genomic_DNA"/>
</dbReference>